<keyword evidence="2" id="KW-1185">Reference proteome</keyword>
<dbReference type="Proteomes" id="UP000271010">
    <property type="component" value="Unassembled WGS sequence"/>
</dbReference>
<accession>A0A3M9N3M3</accession>
<protein>
    <submittedName>
        <fullName evidence="1">Uncharacterized protein</fullName>
    </submittedName>
</protein>
<reference evidence="1 2" key="1">
    <citation type="submission" date="2018-11" db="EMBL/GenBank/DDBJ databases">
        <title>Rufibacter latericius sp. nov., isolated from water in Baiyang Lake.</title>
        <authorList>
            <person name="Yang Y."/>
        </authorList>
    </citation>
    <scope>NUCLEOTIDE SEQUENCE [LARGE SCALE GENOMIC DNA]</scope>
    <source>
        <strain evidence="1 2">MCC P1</strain>
    </source>
</reference>
<organism evidence="1 2">
    <name type="scientific">Rufibacter immobilis</name>
    <dbReference type="NCBI Taxonomy" id="1348778"/>
    <lineage>
        <taxon>Bacteria</taxon>
        <taxon>Pseudomonadati</taxon>
        <taxon>Bacteroidota</taxon>
        <taxon>Cytophagia</taxon>
        <taxon>Cytophagales</taxon>
        <taxon>Hymenobacteraceae</taxon>
        <taxon>Rufibacter</taxon>
    </lineage>
</organism>
<sequence>MSWAWADKDEKQCHRSGFFLRGWAYKVVVLSADAWNLGFFSKSMPHTGHLPGCMLALPSHSMGHMYAICWAEVAGCSAVEELLQEETVARAVNANAQV</sequence>
<evidence type="ECO:0000313" key="1">
    <source>
        <dbReference type="EMBL" id="RNI32401.1"/>
    </source>
</evidence>
<name>A0A3M9N3M3_9BACT</name>
<proteinExistence type="predicted"/>
<dbReference type="AlphaFoldDB" id="A0A3M9N3M3"/>
<dbReference type="EMBL" id="RJJE01000002">
    <property type="protein sequence ID" value="RNI32401.1"/>
    <property type="molecule type" value="Genomic_DNA"/>
</dbReference>
<comment type="caution">
    <text evidence="1">The sequence shown here is derived from an EMBL/GenBank/DDBJ whole genome shotgun (WGS) entry which is preliminary data.</text>
</comment>
<gene>
    <name evidence="1" type="ORF">EFA69_03500</name>
</gene>
<evidence type="ECO:0000313" key="2">
    <source>
        <dbReference type="Proteomes" id="UP000271010"/>
    </source>
</evidence>